<feature type="transmembrane region" description="Helical" evidence="1">
    <location>
        <begin position="46"/>
        <end position="65"/>
    </location>
</feature>
<accession>E0NSA1</accession>
<evidence type="ECO:0000256" key="1">
    <source>
        <dbReference type="SAM" id="Phobius"/>
    </source>
</evidence>
<dbReference type="BioCyc" id="PMAR862515-HMP:GMOO-1069-MONOMER"/>
<evidence type="ECO:0000313" key="3">
    <source>
        <dbReference type="Proteomes" id="UP000004394"/>
    </source>
</evidence>
<dbReference type="HOGENOM" id="CLU_2827588_0_0_10"/>
<dbReference type="Proteomes" id="UP000004394">
    <property type="component" value="Unassembled WGS sequence"/>
</dbReference>
<protein>
    <submittedName>
        <fullName evidence="2">Uncharacterized protein</fullName>
    </submittedName>
</protein>
<name>E0NSA1_9BACT</name>
<dbReference type="STRING" id="862515.HMPREF0658_1052"/>
<gene>
    <name evidence="2" type="ORF">HMPREF0658_1052</name>
</gene>
<proteinExistence type="predicted"/>
<keyword evidence="3" id="KW-1185">Reference proteome</keyword>
<comment type="caution">
    <text evidence="2">The sequence shown here is derived from an EMBL/GenBank/DDBJ whole genome shotgun (WGS) entry which is preliminary data.</text>
</comment>
<organism evidence="2 3">
    <name type="scientific">Hoylesella marshii DSM 16973 = JCM 13450</name>
    <dbReference type="NCBI Taxonomy" id="862515"/>
    <lineage>
        <taxon>Bacteria</taxon>
        <taxon>Pseudomonadati</taxon>
        <taxon>Bacteroidota</taxon>
        <taxon>Bacteroidia</taxon>
        <taxon>Bacteroidales</taxon>
        <taxon>Prevotellaceae</taxon>
        <taxon>Hoylesella</taxon>
    </lineage>
</organism>
<keyword evidence="1" id="KW-0472">Membrane</keyword>
<keyword evidence="1" id="KW-1133">Transmembrane helix</keyword>
<sequence length="66" mass="7700">MLSSSFYLSFLFVILFFLRCKSKILLYLQQALSAKDTTKFAFVDTHQPYLFIFPAANAYFLSFIVI</sequence>
<dbReference type="EMBL" id="AEEI01000034">
    <property type="protein sequence ID" value="EFM02064.1"/>
    <property type="molecule type" value="Genomic_DNA"/>
</dbReference>
<evidence type="ECO:0000313" key="2">
    <source>
        <dbReference type="EMBL" id="EFM02064.1"/>
    </source>
</evidence>
<dbReference type="AlphaFoldDB" id="E0NSA1"/>
<keyword evidence="1" id="KW-0812">Transmembrane</keyword>
<reference evidence="2" key="1">
    <citation type="submission" date="2010-07" db="EMBL/GenBank/DDBJ databases">
        <authorList>
            <person name="Muzny D."/>
            <person name="Qin X."/>
            <person name="Deng J."/>
            <person name="Jiang H."/>
            <person name="Liu Y."/>
            <person name="Qu J."/>
            <person name="Song X.-Z."/>
            <person name="Zhang L."/>
            <person name="Thornton R."/>
            <person name="Coyle M."/>
            <person name="Francisco L."/>
            <person name="Jackson L."/>
            <person name="Javaid M."/>
            <person name="Korchina V."/>
            <person name="Kovar C."/>
            <person name="Mata R."/>
            <person name="Mathew T."/>
            <person name="Ngo R."/>
            <person name="Nguyen L."/>
            <person name="Nguyen N."/>
            <person name="Okwuonu G."/>
            <person name="Ongeri F."/>
            <person name="Pham C."/>
            <person name="Simmons D."/>
            <person name="Wilczek-Boney K."/>
            <person name="Hale W."/>
            <person name="Jakkamsetti A."/>
            <person name="Pham P."/>
            <person name="Ruth R."/>
            <person name="San Lucas F."/>
            <person name="Warren J."/>
            <person name="Zhang J."/>
            <person name="Zhao Z."/>
            <person name="Zhou C."/>
            <person name="Zhu D."/>
            <person name="Lee S."/>
            <person name="Bess C."/>
            <person name="Blankenburg K."/>
            <person name="Forbes L."/>
            <person name="Fu Q."/>
            <person name="Gubbala S."/>
            <person name="Hirani K."/>
            <person name="Jayaseelan J.C."/>
            <person name="Lara F."/>
            <person name="Munidasa M."/>
            <person name="Palculict T."/>
            <person name="Patil S."/>
            <person name="Pu L.-L."/>
            <person name="Saada N."/>
            <person name="Tang L."/>
            <person name="Weissenberger G."/>
            <person name="Zhu Y."/>
            <person name="Hemphill L."/>
            <person name="Shang Y."/>
            <person name="Youmans B."/>
            <person name="Ayvaz T."/>
            <person name="Ross M."/>
            <person name="Santibanez J."/>
            <person name="Aqrawi P."/>
            <person name="Gross S."/>
            <person name="Joshi V."/>
            <person name="Fowler G."/>
            <person name="Nazareth L."/>
            <person name="Reid J."/>
            <person name="Worley K."/>
            <person name="Petrosino J."/>
            <person name="Highlander S."/>
            <person name="Gibbs R."/>
        </authorList>
    </citation>
    <scope>NUCLEOTIDE SEQUENCE [LARGE SCALE GENOMIC DNA]</scope>
    <source>
        <strain evidence="2">DSM 16973</strain>
    </source>
</reference>